<comment type="caution">
    <text evidence="1">The sequence shown here is derived from an EMBL/GenBank/DDBJ whole genome shotgun (WGS) entry which is preliminary data.</text>
</comment>
<gene>
    <name evidence="1" type="ORF">QE364_000471</name>
</gene>
<proteinExistence type="predicted"/>
<protein>
    <submittedName>
        <fullName evidence="1">Methylmalonyl-CoA mutase</fullName>
        <ecNumber evidence="1">5.4.99.2</ecNumber>
    </submittedName>
</protein>
<name>A0ACC6IDT2_9ACTN</name>
<dbReference type="EC" id="5.4.99.2" evidence="1"/>
<keyword evidence="2" id="KW-1185">Reference proteome</keyword>
<dbReference type="Proteomes" id="UP001261666">
    <property type="component" value="Unassembled WGS sequence"/>
</dbReference>
<reference evidence="1" key="1">
    <citation type="submission" date="2023-08" db="EMBL/GenBank/DDBJ databases">
        <title>Functional and genomic diversity of the sorghum phyllosphere microbiome.</title>
        <authorList>
            <person name="Shade A."/>
        </authorList>
    </citation>
    <scope>NUCLEOTIDE SEQUENCE</scope>
    <source>
        <strain evidence="1">SORGH_AS_0885</strain>
    </source>
</reference>
<evidence type="ECO:0000313" key="1">
    <source>
        <dbReference type="EMBL" id="MDR6208783.1"/>
    </source>
</evidence>
<keyword evidence="1" id="KW-0413">Isomerase</keyword>
<sequence length="612" mass="63445">MSEVEGGLDEPTELQPDQGALALADPETDAWVQADWEAETARVLRKSRRLTDEDPDASVWDKLTRSTLDGIAVAPIGRPQDAEHLTAGVLRPSRTGGWDVRAHLGARSVPAKDANETLLVDLEGGVTSLWLRVDASTDLDAVLKGVYLDLAPVVLEAPREPGAGVAAAQAFLAHLEATTPAPGTNLGVDALAPAADLVAVARLALDAGVLGIVVDATTVHDRGASDAQDLAYALAVGVRALRVLTAAEADGGAGLDLATAAGLLEFRIAVTDEQFPSIAKLRAARRLWARVLELSGGAGGVEQRQHAVTSRPMTSRFDPYVNMLRTTVAAFAAGVGGADSVTVLPFDAPLGRPEVLGRRVARNISHLLIDEAHLGKVGDIAGGAYAVERLTDDLAVAAWSVFTETDGEDDLDAAFAPLVDATVAAREKQVATRRRPLTGLSEFPNLAEELPERVRDADWHAEWDAVRPYGASFEALRDTPADRPAFLATVGTVATHTARATFATNLLAAGGVAVEPAGATDDAEALAAAYEAAVGTHGPLPVVVLAGADATYGAWGAEAAAALRAAGARHVVIAGKQTDYADDACAMGVDALAFLGRTRAALGQALGQESQA</sequence>
<evidence type="ECO:0000313" key="2">
    <source>
        <dbReference type="Proteomes" id="UP001261666"/>
    </source>
</evidence>
<accession>A0ACC6IDT2</accession>
<dbReference type="EMBL" id="JAVIZJ010000001">
    <property type="protein sequence ID" value="MDR6208783.1"/>
    <property type="molecule type" value="Genomic_DNA"/>
</dbReference>
<organism evidence="1 2">
    <name type="scientific">Nocardioides zeae</name>
    <dbReference type="NCBI Taxonomy" id="1457234"/>
    <lineage>
        <taxon>Bacteria</taxon>
        <taxon>Bacillati</taxon>
        <taxon>Actinomycetota</taxon>
        <taxon>Actinomycetes</taxon>
        <taxon>Propionibacteriales</taxon>
        <taxon>Nocardioidaceae</taxon>
        <taxon>Nocardioides</taxon>
    </lineage>
</organism>